<sequence length="79" mass="9185">MQSEFDGERNKHRRGYGGWKETETNGCSPPLSHHYSVLGLDRSRKTTYTDTEIKAAFRAKSMVIRIRATKKRRPNSRKC</sequence>
<proteinExistence type="predicted"/>
<name>A0ACB9SH45_9MYRT</name>
<comment type="caution">
    <text evidence="1">The sequence shown here is derived from an EMBL/GenBank/DDBJ whole genome shotgun (WGS) entry which is preliminary data.</text>
</comment>
<reference evidence="2" key="1">
    <citation type="journal article" date="2023" name="Front. Plant Sci.">
        <title>Chromosomal-level genome assembly of Melastoma candidum provides insights into trichome evolution.</title>
        <authorList>
            <person name="Zhong Y."/>
            <person name="Wu W."/>
            <person name="Sun C."/>
            <person name="Zou P."/>
            <person name="Liu Y."/>
            <person name="Dai S."/>
            <person name="Zhou R."/>
        </authorList>
    </citation>
    <scope>NUCLEOTIDE SEQUENCE [LARGE SCALE GENOMIC DNA]</scope>
</reference>
<accession>A0ACB9SH45</accession>
<dbReference type="EMBL" id="CM042880">
    <property type="protein sequence ID" value="KAI4389846.1"/>
    <property type="molecule type" value="Genomic_DNA"/>
</dbReference>
<keyword evidence="2" id="KW-1185">Reference proteome</keyword>
<dbReference type="Proteomes" id="UP001057402">
    <property type="component" value="Chromosome 1"/>
</dbReference>
<evidence type="ECO:0000313" key="2">
    <source>
        <dbReference type="Proteomes" id="UP001057402"/>
    </source>
</evidence>
<gene>
    <name evidence="1" type="ORF">MLD38_002023</name>
</gene>
<protein>
    <submittedName>
        <fullName evidence="1">Uncharacterized protein</fullName>
    </submittedName>
</protein>
<evidence type="ECO:0000313" key="1">
    <source>
        <dbReference type="EMBL" id="KAI4389846.1"/>
    </source>
</evidence>
<organism evidence="1 2">
    <name type="scientific">Melastoma candidum</name>
    <dbReference type="NCBI Taxonomy" id="119954"/>
    <lineage>
        <taxon>Eukaryota</taxon>
        <taxon>Viridiplantae</taxon>
        <taxon>Streptophyta</taxon>
        <taxon>Embryophyta</taxon>
        <taxon>Tracheophyta</taxon>
        <taxon>Spermatophyta</taxon>
        <taxon>Magnoliopsida</taxon>
        <taxon>eudicotyledons</taxon>
        <taxon>Gunneridae</taxon>
        <taxon>Pentapetalae</taxon>
        <taxon>rosids</taxon>
        <taxon>malvids</taxon>
        <taxon>Myrtales</taxon>
        <taxon>Melastomataceae</taxon>
        <taxon>Melastomatoideae</taxon>
        <taxon>Melastomateae</taxon>
        <taxon>Melastoma</taxon>
    </lineage>
</organism>